<protein>
    <recommendedName>
        <fullName evidence="6">HMA domain-containing protein</fullName>
    </recommendedName>
</protein>
<dbReference type="InterPro" id="IPR036163">
    <property type="entry name" value="HMA_dom_sf"/>
</dbReference>
<name>A0A9I9DLD7_CUCME</name>
<dbReference type="GO" id="GO:0046872">
    <property type="term" value="F:metal ion binding"/>
    <property type="evidence" value="ECO:0007669"/>
    <property type="project" value="UniProtKB-KW"/>
</dbReference>
<dbReference type="SUPFAM" id="SSF55008">
    <property type="entry name" value="HMA, heavy metal-associated domain"/>
    <property type="match status" value="1"/>
</dbReference>
<dbReference type="InterPro" id="IPR006121">
    <property type="entry name" value="HMA_dom"/>
</dbReference>
<keyword evidence="4" id="KW-0636">Prenylation</keyword>
<dbReference type="PROSITE" id="PS50846">
    <property type="entry name" value="HMA_2"/>
    <property type="match status" value="1"/>
</dbReference>
<comment type="similarity">
    <text evidence="5">Belongs to the HIPP family.</text>
</comment>
<evidence type="ECO:0000256" key="1">
    <source>
        <dbReference type="ARBA" id="ARBA00022481"/>
    </source>
</evidence>
<sequence length="215" mass="24941">MSKNCSHFLKVEITIKIGIKFKYTHVLKVHIDCQGCLHRVRKLLNRIEGVYKIDINCEQQKVTVTGNVDSTILIKKLQKLGKHAELWPSTSTHGEGEESNPRKYLDNQMKDTTDPYYTFQNQHMIPIYNREFNNRSLFERYLDQEGGMSNSFRYHPVTTTAAQKARAYYDNEKLGNQMISMAHNVGIQDFQFDGVPDNACVRVHQFGIFPDFPYA</sequence>
<keyword evidence="3" id="KW-0449">Lipoprotein</keyword>
<dbReference type="Pfam" id="PF00403">
    <property type="entry name" value="HMA"/>
    <property type="match status" value="1"/>
</dbReference>
<evidence type="ECO:0000256" key="3">
    <source>
        <dbReference type="ARBA" id="ARBA00023288"/>
    </source>
</evidence>
<keyword evidence="1" id="KW-0488">Methylation</keyword>
<keyword evidence="2" id="KW-0479">Metal-binding</keyword>
<dbReference type="Gene3D" id="3.30.70.100">
    <property type="match status" value="1"/>
</dbReference>
<evidence type="ECO:0000259" key="6">
    <source>
        <dbReference type="PROSITE" id="PS50846"/>
    </source>
</evidence>
<evidence type="ECO:0000313" key="7">
    <source>
        <dbReference type="EnsemblPlants" id="MELO3C020302.2.1"/>
    </source>
</evidence>
<proteinExistence type="inferred from homology"/>
<reference evidence="7" key="1">
    <citation type="submission" date="2023-03" db="UniProtKB">
        <authorList>
            <consortium name="EnsemblPlants"/>
        </authorList>
    </citation>
    <scope>IDENTIFICATION</scope>
</reference>
<accession>A0A9I9DLD7</accession>
<evidence type="ECO:0000256" key="4">
    <source>
        <dbReference type="ARBA" id="ARBA00023289"/>
    </source>
</evidence>
<dbReference type="AlphaFoldDB" id="A0A9I9DLD7"/>
<evidence type="ECO:0000256" key="5">
    <source>
        <dbReference type="ARBA" id="ARBA00024045"/>
    </source>
</evidence>
<dbReference type="PANTHER" id="PTHR45868:SF19">
    <property type="entry name" value="HEAVY METAL-ASSOCIATED ISOPRENYLATED PLANT PROTEIN 37"/>
    <property type="match status" value="1"/>
</dbReference>
<dbReference type="EnsemblPlants" id="MELO3C020302.2.1">
    <property type="protein sequence ID" value="MELO3C020302.2.1"/>
    <property type="gene ID" value="MELO3C020302.2"/>
</dbReference>
<dbReference type="PANTHER" id="PTHR45868">
    <property type="entry name" value="HEAVY METAL-ASSOCIATED ISOPRENYLATED PLANT PROTEIN 33-RELATED"/>
    <property type="match status" value="1"/>
</dbReference>
<dbReference type="CDD" id="cd00371">
    <property type="entry name" value="HMA"/>
    <property type="match status" value="1"/>
</dbReference>
<dbReference type="FunFam" id="3.30.70.100:FF:000008">
    <property type="entry name" value="Copper transport protein ATOX1"/>
    <property type="match status" value="1"/>
</dbReference>
<organism evidence="7">
    <name type="scientific">Cucumis melo</name>
    <name type="common">Muskmelon</name>
    <dbReference type="NCBI Taxonomy" id="3656"/>
    <lineage>
        <taxon>Eukaryota</taxon>
        <taxon>Viridiplantae</taxon>
        <taxon>Streptophyta</taxon>
        <taxon>Embryophyta</taxon>
        <taxon>Tracheophyta</taxon>
        <taxon>Spermatophyta</taxon>
        <taxon>Magnoliopsida</taxon>
        <taxon>eudicotyledons</taxon>
        <taxon>Gunneridae</taxon>
        <taxon>Pentapetalae</taxon>
        <taxon>rosids</taxon>
        <taxon>fabids</taxon>
        <taxon>Cucurbitales</taxon>
        <taxon>Cucurbitaceae</taxon>
        <taxon>Benincaseae</taxon>
        <taxon>Cucumis</taxon>
    </lineage>
</organism>
<feature type="domain" description="HMA" evidence="6">
    <location>
        <begin position="22"/>
        <end position="85"/>
    </location>
</feature>
<evidence type="ECO:0000256" key="2">
    <source>
        <dbReference type="ARBA" id="ARBA00022723"/>
    </source>
</evidence>
<dbReference type="Gramene" id="MELO3C020302.2.1">
    <property type="protein sequence ID" value="MELO3C020302.2.1"/>
    <property type="gene ID" value="MELO3C020302.2"/>
</dbReference>